<proteinExistence type="predicted"/>
<feature type="domain" description="Formyl transferase C-terminal" evidence="2">
    <location>
        <begin position="204"/>
        <end position="290"/>
    </location>
</feature>
<dbReference type="RefSeq" id="WP_027850650.1">
    <property type="nucleotide sequence ID" value="NZ_BSOR01000008.1"/>
</dbReference>
<protein>
    <submittedName>
        <fullName evidence="3">Formyl transferase</fullName>
    </submittedName>
</protein>
<organism evidence="3 4">
    <name type="scientific">Marinospirillum insulare</name>
    <dbReference type="NCBI Taxonomy" id="217169"/>
    <lineage>
        <taxon>Bacteria</taxon>
        <taxon>Pseudomonadati</taxon>
        <taxon>Pseudomonadota</taxon>
        <taxon>Gammaproteobacteria</taxon>
        <taxon>Oceanospirillales</taxon>
        <taxon>Oceanospirillaceae</taxon>
        <taxon>Marinospirillum</taxon>
    </lineage>
</organism>
<feature type="domain" description="Formyl transferase N-terminal" evidence="1">
    <location>
        <begin position="19"/>
        <end position="175"/>
    </location>
</feature>
<dbReference type="PANTHER" id="PTHR11138:SF5">
    <property type="entry name" value="METHIONYL-TRNA FORMYLTRANSFERASE, MITOCHONDRIAL"/>
    <property type="match status" value="1"/>
</dbReference>
<comment type="caution">
    <text evidence="3">The sequence shown here is derived from an EMBL/GenBank/DDBJ whole genome shotgun (WGS) entry which is preliminary data.</text>
</comment>
<evidence type="ECO:0000313" key="3">
    <source>
        <dbReference type="EMBL" id="GLR63049.1"/>
    </source>
</evidence>
<dbReference type="InterPro" id="IPR036477">
    <property type="entry name" value="Formyl_transf_N_sf"/>
</dbReference>
<keyword evidence="3" id="KW-0808">Transferase</keyword>
<dbReference type="Pfam" id="PF02911">
    <property type="entry name" value="Formyl_trans_C"/>
    <property type="match status" value="1"/>
</dbReference>
<evidence type="ECO:0000313" key="4">
    <source>
        <dbReference type="Proteomes" id="UP001156682"/>
    </source>
</evidence>
<dbReference type="Pfam" id="PF00551">
    <property type="entry name" value="Formyl_trans_N"/>
    <property type="match status" value="1"/>
</dbReference>
<accession>A0ABQ5ZSV7</accession>
<keyword evidence="4" id="KW-1185">Reference proteome</keyword>
<dbReference type="Proteomes" id="UP001156682">
    <property type="component" value="Unassembled WGS sequence"/>
</dbReference>
<name>A0ABQ5ZSV7_9GAMM</name>
<dbReference type="SUPFAM" id="SSF53328">
    <property type="entry name" value="Formyltransferase"/>
    <property type="match status" value="1"/>
</dbReference>
<reference evidence="4" key="1">
    <citation type="journal article" date="2019" name="Int. J. Syst. Evol. Microbiol.">
        <title>The Global Catalogue of Microorganisms (GCM) 10K type strain sequencing project: providing services to taxonomists for standard genome sequencing and annotation.</title>
        <authorList>
            <consortium name="The Broad Institute Genomics Platform"/>
            <consortium name="The Broad Institute Genome Sequencing Center for Infectious Disease"/>
            <person name="Wu L."/>
            <person name="Ma J."/>
        </authorList>
    </citation>
    <scope>NUCLEOTIDE SEQUENCE [LARGE SCALE GENOMIC DNA]</scope>
    <source>
        <strain evidence="4">NBRC 100033</strain>
    </source>
</reference>
<dbReference type="InterPro" id="IPR002376">
    <property type="entry name" value="Formyl_transf_N"/>
</dbReference>
<dbReference type="PANTHER" id="PTHR11138">
    <property type="entry name" value="METHIONYL-TRNA FORMYLTRANSFERASE"/>
    <property type="match status" value="1"/>
</dbReference>
<dbReference type="GO" id="GO:0016740">
    <property type="term" value="F:transferase activity"/>
    <property type="evidence" value="ECO:0007669"/>
    <property type="project" value="UniProtKB-KW"/>
</dbReference>
<dbReference type="InterPro" id="IPR005793">
    <property type="entry name" value="Formyl_trans_C"/>
</dbReference>
<dbReference type="SUPFAM" id="SSF50486">
    <property type="entry name" value="FMT C-terminal domain-like"/>
    <property type="match status" value="1"/>
</dbReference>
<evidence type="ECO:0000259" key="2">
    <source>
        <dbReference type="Pfam" id="PF02911"/>
    </source>
</evidence>
<dbReference type="Gene3D" id="3.40.50.12230">
    <property type="match status" value="1"/>
</dbReference>
<evidence type="ECO:0000259" key="1">
    <source>
        <dbReference type="Pfam" id="PF00551"/>
    </source>
</evidence>
<sequence>MKIGFIGCVQSSYKALETLLTLKAEKIEVVAVVTKQQSVVNADFVDLAPLCKDNNIPFHYENPSQKELSLTFLKKHKPDVIYCFGWSYLLDKETLDLASYGAIGYHPAPLPKARGRHPIIWALALGLKETASTFFKMDEGADSGPILSQEIVTIEPEDNATSLYTKLLTISTEQIIEFSRALASKTARFSPQDPSKATYWRKRTRADGLIDWRMQADSIHNLVRALSPPYPGAEFVFHERHLILQKTYLTETTFSKHIEPGRILELDNTKVLVKCADTSALWIEQPQLAESIKVGDYL</sequence>
<dbReference type="InterPro" id="IPR011034">
    <property type="entry name" value="Formyl_transferase-like_C_sf"/>
</dbReference>
<dbReference type="EMBL" id="BSOR01000008">
    <property type="protein sequence ID" value="GLR63049.1"/>
    <property type="molecule type" value="Genomic_DNA"/>
</dbReference>
<dbReference type="CDD" id="cd08651">
    <property type="entry name" value="FMT_core_like_4"/>
    <property type="match status" value="1"/>
</dbReference>
<gene>
    <name evidence="3" type="ORF">GCM10007878_04840</name>
</gene>